<dbReference type="InterPro" id="IPR039420">
    <property type="entry name" value="WalR-like"/>
</dbReference>
<dbReference type="CDD" id="cd06170">
    <property type="entry name" value="LuxR_C_like"/>
    <property type="match status" value="1"/>
</dbReference>
<accession>A0A223S9V9</accession>
<gene>
    <name evidence="6" type="ORF">CDO52_20880</name>
</gene>
<protein>
    <submittedName>
        <fullName evidence="6">DNA-binding response regulator</fullName>
    </submittedName>
</protein>
<evidence type="ECO:0000256" key="1">
    <source>
        <dbReference type="ARBA" id="ARBA00023015"/>
    </source>
</evidence>
<reference evidence="6 7" key="1">
    <citation type="submission" date="2017-08" db="EMBL/GenBank/DDBJ databases">
        <title>The complete genome sequence of Nocardiopsis gilva YIM 90087.</title>
        <authorList>
            <person name="Yin M."/>
            <person name="Tang S."/>
        </authorList>
    </citation>
    <scope>NUCLEOTIDE SEQUENCE [LARGE SCALE GENOMIC DNA]</scope>
    <source>
        <strain evidence="6 7">YIM 90087</strain>
    </source>
</reference>
<dbReference type="GO" id="GO:0006355">
    <property type="term" value="P:regulation of DNA-templated transcription"/>
    <property type="evidence" value="ECO:0007669"/>
    <property type="project" value="InterPro"/>
</dbReference>
<dbReference type="InterPro" id="IPR016032">
    <property type="entry name" value="Sig_transdc_resp-reg_C-effctor"/>
</dbReference>
<dbReference type="InterPro" id="IPR036388">
    <property type="entry name" value="WH-like_DNA-bd_sf"/>
</dbReference>
<evidence type="ECO:0000256" key="3">
    <source>
        <dbReference type="ARBA" id="ARBA00023163"/>
    </source>
</evidence>
<dbReference type="Proteomes" id="UP000215005">
    <property type="component" value="Chromosome"/>
</dbReference>
<dbReference type="PROSITE" id="PS50043">
    <property type="entry name" value="HTH_LUXR_2"/>
    <property type="match status" value="1"/>
</dbReference>
<name>A0A223S9V9_9ACTN</name>
<dbReference type="SUPFAM" id="SSF46894">
    <property type="entry name" value="C-terminal effector domain of the bipartite response regulators"/>
    <property type="match status" value="1"/>
</dbReference>
<keyword evidence="3" id="KW-0804">Transcription</keyword>
<keyword evidence="1" id="KW-0805">Transcription regulation</keyword>
<evidence type="ECO:0000313" key="7">
    <source>
        <dbReference type="Proteomes" id="UP000215005"/>
    </source>
</evidence>
<dbReference type="AlphaFoldDB" id="A0A223S9V9"/>
<evidence type="ECO:0000256" key="4">
    <source>
        <dbReference type="SAM" id="MobiDB-lite"/>
    </source>
</evidence>
<feature type="domain" description="HTH luxR-type" evidence="5">
    <location>
        <begin position="37"/>
        <end position="101"/>
    </location>
</feature>
<dbReference type="EMBL" id="CP022753">
    <property type="protein sequence ID" value="ASU84920.1"/>
    <property type="molecule type" value="Genomic_DNA"/>
</dbReference>
<evidence type="ECO:0000259" key="5">
    <source>
        <dbReference type="PROSITE" id="PS50043"/>
    </source>
</evidence>
<dbReference type="OrthoDB" id="4266042at2"/>
<keyword evidence="7" id="KW-1185">Reference proteome</keyword>
<dbReference type="KEGG" id="ngv:CDO52_20880"/>
<proteinExistence type="predicted"/>
<feature type="compositionally biased region" description="Basic and acidic residues" evidence="4">
    <location>
        <begin position="11"/>
        <end position="20"/>
    </location>
</feature>
<organism evidence="6 7">
    <name type="scientific">Nocardiopsis gilva YIM 90087</name>
    <dbReference type="NCBI Taxonomy" id="1235441"/>
    <lineage>
        <taxon>Bacteria</taxon>
        <taxon>Bacillati</taxon>
        <taxon>Actinomycetota</taxon>
        <taxon>Actinomycetes</taxon>
        <taxon>Streptosporangiales</taxon>
        <taxon>Nocardiopsidaceae</taxon>
        <taxon>Nocardiopsis</taxon>
    </lineage>
</organism>
<evidence type="ECO:0000256" key="2">
    <source>
        <dbReference type="ARBA" id="ARBA00023125"/>
    </source>
</evidence>
<dbReference type="PANTHER" id="PTHR43214:SF24">
    <property type="entry name" value="TRANSCRIPTIONAL REGULATORY PROTEIN NARL-RELATED"/>
    <property type="match status" value="1"/>
</dbReference>
<dbReference type="SMART" id="SM00421">
    <property type="entry name" value="HTH_LUXR"/>
    <property type="match status" value="1"/>
</dbReference>
<sequence length="108" mass="12264">MPELVSKVPVPRRDSSESARWKNMPTTGTDRPSICLICTGDERVDVRQQILLYLALGYTDEQIARRLSLSVRTVRRRIANVMEELNATSRFAAGVRAVQEGWICCRVE</sequence>
<dbReference type="InterPro" id="IPR000792">
    <property type="entry name" value="Tscrpt_reg_LuxR_C"/>
</dbReference>
<dbReference type="PANTHER" id="PTHR43214">
    <property type="entry name" value="TWO-COMPONENT RESPONSE REGULATOR"/>
    <property type="match status" value="1"/>
</dbReference>
<dbReference type="Pfam" id="PF00196">
    <property type="entry name" value="GerE"/>
    <property type="match status" value="1"/>
</dbReference>
<dbReference type="GO" id="GO:0003677">
    <property type="term" value="F:DNA binding"/>
    <property type="evidence" value="ECO:0007669"/>
    <property type="project" value="UniProtKB-KW"/>
</dbReference>
<keyword evidence="2 6" id="KW-0238">DNA-binding</keyword>
<dbReference type="RefSeq" id="WP_083919937.1">
    <property type="nucleotide sequence ID" value="NZ_ANBG01000254.1"/>
</dbReference>
<feature type="region of interest" description="Disordered" evidence="4">
    <location>
        <begin position="1"/>
        <end position="27"/>
    </location>
</feature>
<evidence type="ECO:0000313" key="6">
    <source>
        <dbReference type="EMBL" id="ASU84920.1"/>
    </source>
</evidence>
<dbReference type="Gene3D" id="1.10.10.10">
    <property type="entry name" value="Winged helix-like DNA-binding domain superfamily/Winged helix DNA-binding domain"/>
    <property type="match status" value="1"/>
</dbReference>